<feature type="transmembrane region" description="Helical" evidence="1">
    <location>
        <begin position="83"/>
        <end position="100"/>
    </location>
</feature>
<dbReference type="Proteomes" id="UP000008549">
    <property type="component" value="Unassembled WGS sequence"/>
</dbReference>
<accession>B6IJ33</accession>
<evidence type="ECO:0000256" key="1">
    <source>
        <dbReference type="SAM" id="Phobius"/>
    </source>
</evidence>
<organism evidence="2 3">
    <name type="scientific">Caenorhabditis briggsae</name>
    <dbReference type="NCBI Taxonomy" id="6238"/>
    <lineage>
        <taxon>Eukaryota</taxon>
        <taxon>Metazoa</taxon>
        <taxon>Ecdysozoa</taxon>
        <taxon>Nematoda</taxon>
        <taxon>Chromadorea</taxon>
        <taxon>Rhabditida</taxon>
        <taxon>Rhabditina</taxon>
        <taxon>Rhabditomorpha</taxon>
        <taxon>Rhabditoidea</taxon>
        <taxon>Rhabditidae</taxon>
        <taxon>Peloderinae</taxon>
        <taxon>Caenorhabditis</taxon>
    </lineage>
</organism>
<dbReference type="EMBL" id="HE600983">
    <property type="protein sequence ID" value="CAS00013.1"/>
    <property type="molecule type" value="Genomic_DNA"/>
</dbReference>
<dbReference type="KEGG" id="cbr:CBG_27735"/>
<dbReference type="AlphaFoldDB" id="B6IJ33"/>
<name>B6IJ33_CAEBR</name>
<feature type="transmembrane region" description="Helical" evidence="1">
    <location>
        <begin position="41"/>
        <end position="63"/>
    </location>
</feature>
<keyword evidence="1" id="KW-0812">Transmembrane</keyword>
<keyword evidence="1" id="KW-0472">Membrane</keyword>
<protein>
    <submittedName>
        <fullName evidence="2">Protein CBG27735</fullName>
    </submittedName>
</protein>
<dbReference type="InParanoid" id="B6IJ33"/>
<dbReference type="RefSeq" id="XP_045099574.1">
    <property type="nucleotide sequence ID" value="XM_045239729.1"/>
</dbReference>
<dbReference type="GeneID" id="68919184"/>
<keyword evidence="3" id="KW-1185">Reference proteome</keyword>
<feature type="transmembrane region" description="Helical" evidence="1">
    <location>
        <begin position="7"/>
        <end position="29"/>
    </location>
</feature>
<reference evidence="2 3" key="2">
    <citation type="journal article" date="2011" name="PLoS Genet.">
        <title>Caenorhabditis briggsae recombinant inbred line genotypes reveal inter-strain incompatibility and the evolution of recombination.</title>
        <authorList>
            <person name="Ross J.A."/>
            <person name="Koboldt D.C."/>
            <person name="Staisch J.E."/>
            <person name="Chamberlin H.M."/>
            <person name="Gupta B.P."/>
            <person name="Miller R.D."/>
            <person name="Baird S.E."/>
            <person name="Haag E.S."/>
        </authorList>
    </citation>
    <scope>NUCLEOTIDE SEQUENCE [LARGE SCALE GENOMIC DNA]</scope>
    <source>
        <strain evidence="2 3">AF16</strain>
    </source>
</reference>
<dbReference type="CTD" id="68919184"/>
<gene>
    <name evidence="2" type="ORF">CBG27735</name>
    <name evidence="2" type="ORF">CBG_27735</name>
</gene>
<evidence type="ECO:0000313" key="3">
    <source>
        <dbReference type="Proteomes" id="UP000008549"/>
    </source>
</evidence>
<keyword evidence="1" id="KW-1133">Transmembrane helix</keyword>
<evidence type="ECO:0000313" key="2">
    <source>
        <dbReference type="EMBL" id="CAS00013.1"/>
    </source>
</evidence>
<dbReference type="HOGENOM" id="CLU_2294193_0_0_1"/>
<sequence length="101" mass="12205">MQTFGTIFHFLSFFTLFPLFFILVTFHTFPIYCIFVNAKTFFSSPLLFFSHLLSYPLKISLIIRAPFSFVKSIILRFRMCRSFLRFFSFCSYLFVLFTNYF</sequence>
<reference evidence="2 3" key="1">
    <citation type="journal article" date="2003" name="PLoS Biol.">
        <title>The genome sequence of Caenorhabditis briggsae: a platform for comparative genomics.</title>
        <authorList>
            <person name="Stein L.D."/>
            <person name="Bao Z."/>
            <person name="Blasiar D."/>
            <person name="Blumenthal T."/>
            <person name="Brent M.R."/>
            <person name="Chen N."/>
            <person name="Chinwalla A."/>
            <person name="Clarke L."/>
            <person name="Clee C."/>
            <person name="Coghlan A."/>
            <person name="Coulson A."/>
            <person name="D'Eustachio P."/>
            <person name="Fitch D.H."/>
            <person name="Fulton L.A."/>
            <person name="Fulton R.E."/>
            <person name="Griffiths-Jones S."/>
            <person name="Harris T.W."/>
            <person name="Hillier L.W."/>
            <person name="Kamath R."/>
            <person name="Kuwabara P.E."/>
            <person name="Mardis E.R."/>
            <person name="Marra M.A."/>
            <person name="Miner T.L."/>
            <person name="Minx P."/>
            <person name="Mullikin J.C."/>
            <person name="Plumb R.W."/>
            <person name="Rogers J."/>
            <person name="Schein J.E."/>
            <person name="Sohrmann M."/>
            <person name="Spieth J."/>
            <person name="Stajich J.E."/>
            <person name="Wei C."/>
            <person name="Willey D."/>
            <person name="Wilson R.K."/>
            <person name="Durbin R."/>
            <person name="Waterston R.H."/>
        </authorList>
    </citation>
    <scope>NUCLEOTIDE SEQUENCE [LARGE SCALE GENOMIC DNA]</scope>
    <source>
        <strain evidence="2 3">AF16</strain>
    </source>
</reference>
<proteinExistence type="predicted"/>